<proteinExistence type="predicted"/>
<feature type="transmembrane region" description="Helical" evidence="2">
    <location>
        <begin position="201"/>
        <end position="221"/>
    </location>
</feature>
<feature type="transmembrane region" description="Helical" evidence="2">
    <location>
        <begin position="64"/>
        <end position="86"/>
    </location>
</feature>
<name>A0ABN7RVB4_THEXY</name>
<feature type="transmembrane region" description="Helical" evidence="2">
    <location>
        <begin position="136"/>
        <end position="155"/>
    </location>
</feature>
<comment type="caution">
    <text evidence="4">The sequence shown here is derived from an EMBL/GenBank/DDBJ whole genome shotgun (WGS) entry which is preliminary data.</text>
</comment>
<dbReference type="InterPro" id="IPR031621">
    <property type="entry name" value="HisKA_7TM"/>
</dbReference>
<dbReference type="SMART" id="SM00267">
    <property type="entry name" value="GGDEF"/>
    <property type="match status" value="1"/>
</dbReference>
<evidence type="ECO:0000256" key="1">
    <source>
        <dbReference type="SAM" id="Coils"/>
    </source>
</evidence>
<feature type="transmembrane region" description="Helical" evidence="2">
    <location>
        <begin position="175"/>
        <end position="195"/>
    </location>
</feature>
<evidence type="ECO:0000313" key="4">
    <source>
        <dbReference type="EMBL" id="CAG5084024.1"/>
    </source>
</evidence>
<dbReference type="InterPro" id="IPR043128">
    <property type="entry name" value="Rev_trsase/Diguanyl_cyclase"/>
</dbReference>
<dbReference type="Pfam" id="PF16927">
    <property type="entry name" value="HisKA_7TM"/>
    <property type="match status" value="1"/>
</dbReference>
<accession>A0ABN7RVB4</accession>
<feature type="domain" description="GGDEF" evidence="3">
    <location>
        <begin position="413"/>
        <end position="555"/>
    </location>
</feature>
<dbReference type="CDD" id="cd01949">
    <property type="entry name" value="GGDEF"/>
    <property type="match status" value="1"/>
</dbReference>
<dbReference type="InterPro" id="IPR029787">
    <property type="entry name" value="Nucleotide_cyclase"/>
</dbReference>
<dbReference type="InterPro" id="IPR000160">
    <property type="entry name" value="GGDEF_dom"/>
</dbReference>
<dbReference type="RefSeq" id="WP_244860487.1">
    <property type="nucleotide sequence ID" value="NZ_CAJRAY010000033.1"/>
</dbReference>
<gene>
    <name evidence="4" type="primary">txxe 1312</name>
    <name evidence="4" type="ORF">TXXE_07440</name>
</gene>
<dbReference type="Gene3D" id="3.30.450.20">
    <property type="entry name" value="PAS domain"/>
    <property type="match status" value="1"/>
</dbReference>
<keyword evidence="5" id="KW-1185">Reference proteome</keyword>
<dbReference type="PANTHER" id="PTHR45138:SF9">
    <property type="entry name" value="DIGUANYLATE CYCLASE DGCM-RELATED"/>
    <property type="match status" value="1"/>
</dbReference>
<organism evidence="4 5">
    <name type="scientific">Thermobacillus xylanilyticus</name>
    <dbReference type="NCBI Taxonomy" id="76633"/>
    <lineage>
        <taxon>Bacteria</taxon>
        <taxon>Bacillati</taxon>
        <taxon>Bacillota</taxon>
        <taxon>Bacilli</taxon>
        <taxon>Bacillales</taxon>
        <taxon>Paenibacillaceae</taxon>
        <taxon>Thermobacillus</taxon>
    </lineage>
</organism>
<dbReference type="EMBL" id="CAJRAY010000033">
    <property type="protein sequence ID" value="CAG5084024.1"/>
    <property type="molecule type" value="Genomic_DNA"/>
</dbReference>
<feature type="coiled-coil region" evidence="1">
    <location>
        <begin position="341"/>
        <end position="378"/>
    </location>
</feature>
<keyword evidence="1" id="KW-0175">Coiled coil</keyword>
<reference evidence="4 5" key="1">
    <citation type="submission" date="2021-04" db="EMBL/GenBank/DDBJ databases">
        <authorList>
            <person name="Rakotoarivonina H."/>
        </authorList>
    </citation>
    <scope>NUCLEOTIDE SEQUENCE [LARGE SCALE GENOMIC DNA]</scope>
    <source>
        <strain evidence="4 5">XE</strain>
    </source>
</reference>
<evidence type="ECO:0000256" key="2">
    <source>
        <dbReference type="SAM" id="Phobius"/>
    </source>
</evidence>
<dbReference type="InterPro" id="IPR035965">
    <property type="entry name" value="PAS-like_dom_sf"/>
</dbReference>
<dbReference type="SUPFAM" id="SSF55785">
    <property type="entry name" value="PYP-like sensor domain (PAS domain)"/>
    <property type="match status" value="1"/>
</dbReference>
<dbReference type="Gene3D" id="3.30.70.270">
    <property type="match status" value="1"/>
</dbReference>
<dbReference type="Pfam" id="PF00990">
    <property type="entry name" value="GGDEF"/>
    <property type="match status" value="1"/>
</dbReference>
<dbReference type="InterPro" id="IPR050469">
    <property type="entry name" value="Diguanylate_Cyclase"/>
</dbReference>
<protein>
    <submittedName>
        <fullName evidence="4">Diguanylate cyclase</fullName>
    </submittedName>
</protein>
<keyword evidence="2" id="KW-1133">Transmembrane helix</keyword>
<evidence type="ECO:0000313" key="5">
    <source>
        <dbReference type="Proteomes" id="UP000681526"/>
    </source>
</evidence>
<dbReference type="NCBIfam" id="TIGR00254">
    <property type="entry name" value="GGDEF"/>
    <property type="match status" value="1"/>
</dbReference>
<keyword evidence="2" id="KW-0472">Membrane</keyword>
<evidence type="ECO:0000259" key="3">
    <source>
        <dbReference type="PROSITE" id="PS50887"/>
    </source>
</evidence>
<feature type="transmembrane region" description="Helical" evidence="2">
    <location>
        <begin position="98"/>
        <end position="116"/>
    </location>
</feature>
<dbReference type="PROSITE" id="PS50887">
    <property type="entry name" value="GGDEF"/>
    <property type="match status" value="1"/>
</dbReference>
<feature type="transmembrane region" description="Helical" evidence="2">
    <location>
        <begin position="35"/>
        <end position="52"/>
    </location>
</feature>
<dbReference type="SUPFAM" id="SSF55073">
    <property type="entry name" value="Nucleotide cyclase"/>
    <property type="match status" value="1"/>
</dbReference>
<sequence length="555" mass="62967">MEYALWLDFGLFLVTSALFVYVFMSSTITRLHKVYLTFHACLLLWPLSQFAVETTDDPFYQSFYLKIGFAGISVVGVAWTIFAIFLSGSSYVLNRRSMTALAIPTIAVVILILLNPSGLFMKPVGTDYAEREYGPIFWIMVAIQFIYVVLSSALFMRTSRHSAAPRHRRQVQMAVTGMVILAVFALGDTFVNVVIDKQLPTISGLTSFGIMFSVIYFVIAIRRYGVFDVVRIAQVNVVDSMSTGVAVLDEHDVVLETNRVFRRLFDIRTGDRLRIETLLEPLDVEGGVDSFLQAYRGNPPRPAQIEVTFKDNDTFRHVIIHGEPIEAHGVLIGRVLTFQDVSELRSLVESSYRQNEALQQRNRELVEMQAELYAMNQQLERMAITDSLTGCYNRRYLMQQLEHEIMTNIRYNIPFAIFLFDIDLFKSINDIHGHLIGDEVIKHTADTVRRCLRRTDIVARYGGEEFTVYLPHTNRTQALMLAERVRQAVSSSEISTGASGRTVQVTISMGVLAVEESNPDRIDDPKEYLRELFSRVDAALYRAKNGGRNRIVAAD</sequence>
<dbReference type="Proteomes" id="UP000681526">
    <property type="component" value="Unassembled WGS sequence"/>
</dbReference>
<dbReference type="PANTHER" id="PTHR45138">
    <property type="entry name" value="REGULATORY COMPONENTS OF SENSORY TRANSDUCTION SYSTEM"/>
    <property type="match status" value="1"/>
</dbReference>
<keyword evidence="2" id="KW-0812">Transmembrane</keyword>
<feature type="transmembrane region" description="Helical" evidence="2">
    <location>
        <begin position="6"/>
        <end position="23"/>
    </location>
</feature>